<comment type="caution">
    <text evidence="7">The sequence shown here is derived from an EMBL/GenBank/DDBJ whole genome shotgun (WGS) entry which is preliminary data.</text>
</comment>
<feature type="region of interest" description="Disordered" evidence="5">
    <location>
        <begin position="523"/>
        <end position="551"/>
    </location>
</feature>
<proteinExistence type="predicted"/>
<evidence type="ECO:0000256" key="3">
    <source>
        <dbReference type="ARBA" id="ARBA00022840"/>
    </source>
</evidence>
<feature type="compositionally biased region" description="Gly residues" evidence="5">
    <location>
        <begin position="58"/>
        <end position="69"/>
    </location>
</feature>
<comment type="catalytic activity">
    <reaction evidence="4">
        <text>[protein]-peptidylproline (omega=180) = [protein]-peptidylproline (omega=0)</text>
        <dbReference type="Rhea" id="RHEA:16237"/>
        <dbReference type="Rhea" id="RHEA-COMP:10747"/>
        <dbReference type="Rhea" id="RHEA-COMP:10748"/>
        <dbReference type="ChEBI" id="CHEBI:83833"/>
        <dbReference type="ChEBI" id="CHEBI:83834"/>
        <dbReference type="EC" id="5.2.1.8"/>
    </reaction>
</comment>
<evidence type="ECO:0000313" key="7">
    <source>
        <dbReference type="EMBL" id="CAK0861203.1"/>
    </source>
</evidence>
<dbReference type="SUPFAM" id="SSF54534">
    <property type="entry name" value="FKBP-like"/>
    <property type="match status" value="1"/>
</dbReference>
<evidence type="ECO:0000259" key="6">
    <source>
        <dbReference type="PROSITE" id="PS50059"/>
    </source>
</evidence>
<dbReference type="InterPro" id="IPR046357">
    <property type="entry name" value="PPIase_dom_sf"/>
</dbReference>
<dbReference type="Gene3D" id="3.10.50.40">
    <property type="match status" value="1"/>
</dbReference>
<dbReference type="InterPro" id="IPR004344">
    <property type="entry name" value="TTL/TTLL_fam"/>
</dbReference>
<dbReference type="Pfam" id="PF03133">
    <property type="entry name" value="TTL"/>
    <property type="match status" value="1"/>
</dbReference>
<feature type="compositionally biased region" description="Low complexity" evidence="5">
    <location>
        <begin position="156"/>
        <end position="169"/>
    </location>
</feature>
<feature type="region of interest" description="Disordered" evidence="5">
    <location>
        <begin position="49"/>
        <end position="89"/>
    </location>
</feature>
<dbReference type="PROSITE" id="PS50059">
    <property type="entry name" value="FKBP_PPIASE"/>
    <property type="match status" value="1"/>
</dbReference>
<dbReference type="SUPFAM" id="SSF56059">
    <property type="entry name" value="Glutathione synthetase ATP-binding domain-like"/>
    <property type="match status" value="1"/>
</dbReference>
<keyword evidence="4" id="KW-0413">Isomerase</keyword>
<dbReference type="PANTHER" id="PTHR12241:SF155">
    <property type="entry name" value="TUBULIN-TYROSINE LIGASE FAMILY PROTEIN"/>
    <property type="match status" value="1"/>
</dbReference>
<dbReference type="InterPro" id="IPR001179">
    <property type="entry name" value="PPIase_FKBP_dom"/>
</dbReference>
<gene>
    <name evidence="7" type="ORF">PCOR1329_LOCUS49959</name>
</gene>
<protein>
    <recommendedName>
        <fullName evidence="4">peptidylprolyl isomerase</fullName>
        <ecNumber evidence="4">5.2.1.8</ecNumber>
    </recommendedName>
</protein>
<evidence type="ECO:0000256" key="2">
    <source>
        <dbReference type="ARBA" id="ARBA00022741"/>
    </source>
</evidence>
<dbReference type="Gene3D" id="3.30.470.20">
    <property type="entry name" value="ATP-grasp fold, B domain"/>
    <property type="match status" value="1"/>
</dbReference>
<keyword evidence="1" id="KW-0436">Ligase</keyword>
<dbReference type="EMBL" id="CAUYUJ010016051">
    <property type="protein sequence ID" value="CAK0861203.1"/>
    <property type="molecule type" value="Genomic_DNA"/>
</dbReference>
<dbReference type="Proteomes" id="UP001189429">
    <property type="component" value="Unassembled WGS sequence"/>
</dbReference>
<sequence length="551" mass="60589">MQLMREGDKWELYVPSRLAYGNKGSPSGSVRPGASLVFQLKIDKACSRAGERQRAGAPDGGCGSSGGRPGQRLSGRSGTGHAFRATCRGLPGVPARGDIHARVSAATGASEADREQRVCSAARLPGAARAAGGPGEPGEPGERQARRPPLPHDALRSAAPARPGPAARAKSAELDLVGLDPRLVERKEIRSYKEHFESVASMFTWGLQPGEVSSRKEQYLREALQLFAQFCDIMGSLESQFNNDLAAPDAATPQMTQQALSAAATRGGGLYGVFLKGMIDKMADAPEPVPRPLEPARGVCGLKYYKVVQNRTEVYDIVTRTFHKKAGWEELPHGLGLSNAWNLCWTWSKPKLDYSRLLTWQKVNHFPENKHITRKDCLKRTLERYTKMGGKSGKYWDICPKTFVLPKEYCLFIDAFAKIAQENGDDDSDRDAPARAAKHPNKVPNLWIMKPAGSSRGRGIQVVDDVGSVHYGELTIIQQYIPDPFLINGYKWDMRTYVTVTSFNPLEAFIYKEGFARFTTVPYSTDKDRVPGEQNGPPDQLLHPAPQRGAR</sequence>
<keyword evidence="4" id="KW-0697">Rotamase</keyword>
<organism evidence="7 8">
    <name type="scientific">Prorocentrum cordatum</name>
    <dbReference type="NCBI Taxonomy" id="2364126"/>
    <lineage>
        <taxon>Eukaryota</taxon>
        <taxon>Sar</taxon>
        <taxon>Alveolata</taxon>
        <taxon>Dinophyceae</taxon>
        <taxon>Prorocentrales</taxon>
        <taxon>Prorocentraceae</taxon>
        <taxon>Prorocentrum</taxon>
    </lineage>
</organism>
<keyword evidence="8" id="KW-1185">Reference proteome</keyword>
<dbReference type="PANTHER" id="PTHR12241">
    <property type="entry name" value="TUBULIN POLYGLUTAMYLASE"/>
    <property type="match status" value="1"/>
</dbReference>
<reference evidence="7" key="1">
    <citation type="submission" date="2023-10" db="EMBL/GenBank/DDBJ databases">
        <authorList>
            <person name="Chen Y."/>
            <person name="Shah S."/>
            <person name="Dougan E. K."/>
            <person name="Thang M."/>
            <person name="Chan C."/>
        </authorList>
    </citation>
    <scope>NUCLEOTIDE SEQUENCE [LARGE SCALE GENOMIC DNA]</scope>
</reference>
<dbReference type="Pfam" id="PF00254">
    <property type="entry name" value="FKBP_C"/>
    <property type="match status" value="1"/>
</dbReference>
<feature type="region of interest" description="Disordered" evidence="5">
    <location>
        <begin position="126"/>
        <end position="172"/>
    </location>
</feature>
<evidence type="ECO:0000256" key="4">
    <source>
        <dbReference type="PROSITE-ProRule" id="PRU00277"/>
    </source>
</evidence>
<evidence type="ECO:0000256" key="5">
    <source>
        <dbReference type="SAM" id="MobiDB-lite"/>
    </source>
</evidence>
<feature type="domain" description="PPIase FKBP-type" evidence="6">
    <location>
        <begin position="1"/>
        <end position="46"/>
    </location>
</feature>
<evidence type="ECO:0000313" key="8">
    <source>
        <dbReference type="Proteomes" id="UP001189429"/>
    </source>
</evidence>
<accession>A0ABN9UQ55</accession>
<keyword evidence="3" id="KW-0067">ATP-binding</keyword>
<dbReference type="EC" id="5.2.1.8" evidence="4"/>
<name>A0ABN9UQ55_9DINO</name>
<keyword evidence="2" id="KW-0547">Nucleotide-binding</keyword>
<evidence type="ECO:0000256" key="1">
    <source>
        <dbReference type="ARBA" id="ARBA00022598"/>
    </source>
</evidence>
<dbReference type="PROSITE" id="PS51221">
    <property type="entry name" value="TTL"/>
    <property type="match status" value="1"/>
</dbReference>